<reference evidence="2 3" key="1">
    <citation type="submission" date="2019-05" db="EMBL/GenBank/DDBJ databases">
        <title>Another draft genome of Portunus trituberculatus and its Hox gene families provides insights of decapod evolution.</title>
        <authorList>
            <person name="Jeong J.-H."/>
            <person name="Song I."/>
            <person name="Kim S."/>
            <person name="Choi T."/>
            <person name="Kim D."/>
            <person name="Ryu S."/>
            <person name="Kim W."/>
        </authorList>
    </citation>
    <scope>NUCLEOTIDE SEQUENCE [LARGE SCALE GENOMIC DNA]</scope>
    <source>
        <tissue evidence="2">Muscle</tissue>
    </source>
</reference>
<feature type="region of interest" description="Disordered" evidence="1">
    <location>
        <begin position="54"/>
        <end position="77"/>
    </location>
</feature>
<dbReference type="AlphaFoldDB" id="A0A5B7FDC7"/>
<evidence type="ECO:0000313" key="2">
    <source>
        <dbReference type="EMBL" id="MPC43133.1"/>
    </source>
</evidence>
<keyword evidence="3" id="KW-1185">Reference proteome</keyword>
<evidence type="ECO:0000256" key="1">
    <source>
        <dbReference type="SAM" id="MobiDB-lite"/>
    </source>
</evidence>
<evidence type="ECO:0000313" key="3">
    <source>
        <dbReference type="Proteomes" id="UP000324222"/>
    </source>
</evidence>
<dbReference type="EMBL" id="VSRR010005699">
    <property type="protein sequence ID" value="MPC43133.1"/>
    <property type="molecule type" value="Genomic_DNA"/>
</dbReference>
<gene>
    <name evidence="2" type="ORF">E2C01_036770</name>
</gene>
<accession>A0A5B7FDC7</accession>
<protein>
    <submittedName>
        <fullName evidence="2">Uncharacterized protein</fullName>
    </submittedName>
</protein>
<name>A0A5B7FDC7_PORTR</name>
<organism evidence="2 3">
    <name type="scientific">Portunus trituberculatus</name>
    <name type="common">Swimming crab</name>
    <name type="synonym">Neptunus trituberculatus</name>
    <dbReference type="NCBI Taxonomy" id="210409"/>
    <lineage>
        <taxon>Eukaryota</taxon>
        <taxon>Metazoa</taxon>
        <taxon>Ecdysozoa</taxon>
        <taxon>Arthropoda</taxon>
        <taxon>Crustacea</taxon>
        <taxon>Multicrustacea</taxon>
        <taxon>Malacostraca</taxon>
        <taxon>Eumalacostraca</taxon>
        <taxon>Eucarida</taxon>
        <taxon>Decapoda</taxon>
        <taxon>Pleocyemata</taxon>
        <taxon>Brachyura</taxon>
        <taxon>Eubrachyura</taxon>
        <taxon>Portunoidea</taxon>
        <taxon>Portunidae</taxon>
        <taxon>Portuninae</taxon>
        <taxon>Portunus</taxon>
    </lineage>
</organism>
<dbReference type="Proteomes" id="UP000324222">
    <property type="component" value="Unassembled WGS sequence"/>
</dbReference>
<proteinExistence type="predicted"/>
<comment type="caution">
    <text evidence="2">The sequence shown here is derived from an EMBL/GenBank/DDBJ whole genome shotgun (WGS) entry which is preliminary data.</text>
</comment>
<sequence>MGSFWHYPFLYFFLRKRRIYQRQQNIRKKAHWNGRFREKFEGINQKLRTNVLKRPSYKKSSRRKMEEIQMQVGSSRV</sequence>